<proteinExistence type="predicted"/>
<protein>
    <submittedName>
        <fullName evidence="1">Uncharacterized protein</fullName>
    </submittedName>
</protein>
<name>A0A0A8Z391_ARUDO</name>
<reference evidence="1" key="2">
    <citation type="journal article" date="2015" name="Data Brief">
        <title>Shoot transcriptome of the giant reed, Arundo donax.</title>
        <authorList>
            <person name="Barrero R.A."/>
            <person name="Guerrero F.D."/>
            <person name="Moolhuijzen P."/>
            <person name="Goolsby J.A."/>
            <person name="Tidwell J."/>
            <person name="Bellgard S.E."/>
            <person name="Bellgard M.I."/>
        </authorList>
    </citation>
    <scope>NUCLEOTIDE SEQUENCE</scope>
    <source>
        <tissue evidence="1">Shoot tissue taken approximately 20 cm above the soil surface</tissue>
    </source>
</reference>
<dbReference type="EMBL" id="GBRH01264624">
    <property type="protein sequence ID" value="JAD33271.1"/>
    <property type="molecule type" value="Transcribed_RNA"/>
</dbReference>
<dbReference type="AlphaFoldDB" id="A0A0A8Z391"/>
<accession>A0A0A8Z391</accession>
<sequence length="84" mass="9792">MRELSLSRNWCKLDTDVRNVSPSHRMCVRDTRLFMRYGSCHIKALSNVQTSVLLRIMCTRIVLYCHICILGVNHEGIVLELQLM</sequence>
<organism evidence="1">
    <name type="scientific">Arundo donax</name>
    <name type="common">Giant reed</name>
    <name type="synonym">Donax arundinaceus</name>
    <dbReference type="NCBI Taxonomy" id="35708"/>
    <lineage>
        <taxon>Eukaryota</taxon>
        <taxon>Viridiplantae</taxon>
        <taxon>Streptophyta</taxon>
        <taxon>Embryophyta</taxon>
        <taxon>Tracheophyta</taxon>
        <taxon>Spermatophyta</taxon>
        <taxon>Magnoliopsida</taxon>
        <taxon>Liliopsida</taxon>
        <taxon>Poales</taxon>
        <taxon>Poaceae</taxon>
        <taxon>PACMAD clade</taxon>
        <taxon>Arundinoideae</taxon>
        <taxon>Arundineae</taxon>
        <taxon>Arundo</taxon>
    </lineage>
</organism>
<reference evidence="1" key="1">
    <citation type="submission" date="2014-09" db="EMBL/GenBank/DDBJ databases">
        <authorList>
            <person name="Magalhaes I.L.F."/>
            <person name="Oliveira U."/>
            <person name="Santos F.R."/>
            <person name="Vidigal T.H.D.A."/>
            <person name="Brescovit A.D."/>
            <person name="Santos A.J."/>
        </authorList>
    </citation>
    <scope>NUCLEOTIDE SEQUENCE</scope>
    <source>
        <tissue evidence="1">Shoot tissue taken approximately 20 cm above the soil surface</tissue>
    </source>
</reference>
<evidence type="ECO:0000313" key="1">
    <source>
        <dbReference type="EMBL" id="JAD33271.1"/>
    </source>
</evidence>